<dbReference type="PANTHER" id="PTHR16305">
    <property type="entry name" value="TESTICULAR SOLUBLE ADENYLYL CYCLASE"/>
    <property type="match status" value="1"/>
</dbReference>
<protein>
    <submittedName>
        <fullName evidence="4">Regulatory protein, luxR family</fullName>
    </submittedName>
</protein>
<dbReference type="InterPro" id="IPR000792">
    <property type="entry name" value="Tscrpt_reg_LuxR_C"/>
</dbReference>
<keyword evidence="2" id="KW-0067">ATP-binding</keyword>
<name>A0A239P0N1_9ACTN</name>
<dbReference type="Gene3D" id="1.10.10.10">
    <property type="entry name" value="Winged helix-like DNA-binding domain superfamily/Winged helix DNA-binding domain"/>
    <property type="match status" value="1"/>
</dbReference>
<dbReference type="GO" id="GO:0005737">
    <property type="term" value="C:cytoplasm"/>
    <property type="evidence" value="ECO:0007669"/>
    <property type="project" value="TreeGrafter"/>
</dbReference>
<dbReference type="InterPro" id="IPR027417">
    <property type="entry name" value="P-loop_NTPase"/>
</dbReference>
<evidence type="ECO:0000256" key="2">
    <source>
        <dbReference type="ARBA" id="ARBA00022840"/>
    </source>
</evidence>
<organism evidence="4 5">
    <name type="scientific">Asanoa hainanensis</name>
    <dbReference type="NCBI Taxonomy" id="560556"/>
    <lineage>
        <taxon>Bacteria</taxon>
        <taxon>Bacillati</taxon>
        <taxon>Actinomycetota</taxon>
        <taxon>Actinomycetes</taxon>
        <taxon>Micromonosporales</taxon>
        <taxon>Micromonosporaceae</taxon>
        <taxon>Asanoa</taxon>
    </lineage>
</organism>
<evidence type="ECO:0000313" key="4">
    <source>
        <dbReference type="EMBL" id="SNT60655.1"/>
    </source>
</evidence>
<dbReference type="GO" id="GO:0006355">
    <property type="term" value="P:regulation of DNA-templated transcription"/>
    <property type="evidence" value="ECO:0007669"/>
    <property type="project" value="InterPro"/>
</dbReference>
<dbReference type="Proteomes" id="UP000198362">
    <property type="component" value="Unassembled WGS sequence"/>
</dbReference>
<dbReference type="InterPro" id="IPR016032">
    <property type="entry name" value="Sig_transdc_resp-reg_C-effctor"/>
</dbReference>
<dbReference type="GO" id="GO:0005524">
    <property type="term" value="F:ATP binding"/>
    <property type="evidence" value="ECO:0007669"/>
    <property type="project" value="UniProtKB-KW"/>
</dbReference>
<keyword evidence="1" id="KW-0547">Nucleotide-binding</keyword>
<dbReference type="OrthoDB" id="3514764at2"/>
<dbReference type="Pfam" id="PF00196">
    <property type="entry name" value="GerE"/>
    <property type="match status" value="1"/>
</dbReference>
<dbReference type="InterPro" id="IPR036388">
    <property type="entry name" value="WH-like_DNA-bd_sf"/>
</dbReference>
<gene>
    <name evidence="4" type="ORF">SAMN05421812_112145</name>
</gene>
<dbReference type="AlphaFoldDB" id="A0A239P0N1"/>
<evidence type="ECO:0000256" key="1">
    <source>
        <dbReference type="ARBA" id="ARBA00022741"/>
    </source>
</evidence>
<proteinExistence type="predicted"/>
<dbReference type="GO" id="GO:0004016">
    <property type="term" value="F:adenylate cyclase activity"/>
    <property type="evidence" value="ECO:0007669"/>
    <property type="project" value="TreeGrafter"/>
</dbReference>
<dbReference type="InterPro" id="IPR003593">
    <property type="entry name" value="AAA+_ATPase"/>
</dbReference>
<dbReference type="EMBL" id="FZPH01000012">
    <property type="protein sequence ID" value="SNT60655.1"/>
    <property type="molecule type" value="Genomic_DNA"/>
</dbReference>
<keyword evidence="5" id="KW-1185">Reference proteome</keyword>
<dbReference type="GO" id="GO:0003677">
    <property type="term" value="F:DNA binding"/>
    <property type="evidence" value="ECO:0007669"/>
    <property type="project" value="InterPro"/>
</dbReference>
<dbReference type="PROSITE" id="PS50043">
    <property type="entry name" value="HTH_LUXR_2"/>
    <property type="match status" value="1"/>
</dbReference>
<dbReference type="PRINTS" id="PR00038">
    <property type="entry name" value="HTHLUXR"/>
</dbReference>
<dbReference type="SUPFAM" id="SSF46894">
    <property type="entry name" value="C-terminal effector domain of the bipartite response regulators"/>
    <property type="match status" value="1"/>
</dbReference>
<reference evidence="4 5" key="1">
    <citation type="submission" date="2017-06" db="EMBL/GenBank/DDBJ databases">
        <authorList>
            <person name="Kim H.J."/>
            <person name="Triplett B.A."/>
        </authorList>
    </citation>
    <scope>NUCLEOTIDE SEQUENCE [LARGE SCALE GENOMIC DNA]</scope>
    <source>
        <strain evidence="4 5">CGMCC 4.5593</strain>
    </source>
</reference>
<dbReference type="PANTHER" id="PTHR16305:SF35">
    <property type="entry name" value="TRANSCRIPTIONAL ACTIVATOR DOMAIN"/>
    <property type="match status" value="1"/>
</dbReference>
<dbReference type="CDD" id="cd06170">
    <property type="entry name" value="LuxR_C_like"/>
    <property type="match status" value="1"/>
</dbReference>
<evidence type="ECO:0000259" key="3">
    <source>
        <dbReference type="PROSITE" id="PS50043"/>
    </source>
</evidence>
<dbReference type="SMART" id="SM00421">
    <property type="entry name" value="HTH_LUXR"/>
    <property type="match status" value="1"/>
</dbReference>
<dbReference type="InterPro" id="IPR041664">
    <property type="entry name" value="AAA_16"/>
</dbReference>
<accession>A0A239P0N1</accession>
<evidence type="ECO:0000313" key="5">
    <source>
        <dbReference type="Proteomes" id="UP000198362"/>
    </source>
</evidence>
<dbReference type="SUPFAM" id="SSF52540">
    <property type="entry name" value="P-loop containing nucleoside triphosphate hydrolases"/>
    <property type="match status" value="1"/>
</dbReference>
<feature type="domain" description="HTH luxR-type" evidence="3">
    <location>
        <begin position="821"/>
        <end position="885"/>
    </location>
</feature>
<dbReference type="Pfam" id="PF13191">
    <property type="entry name" value="AAA_16"/>
    <property type="match status" value="1"/>
</dbReference>
<dbReference type="SMART" id="SM00382">
    <property type="entry name" value="AAA"/>
    <property type="match status" value="1"/>
</dbReference>
<sequence length="885" mass="92995">MVKAVRGGASRVLVLHGEAGVGKTALLDHLAAVVSPGRVVRAAGVESEMELPYAGVHQLCGPLLDRLDRLPAPQREALGTTFGINAGPPPERFLVGLAVLSLLSAVAAERPLVCLVDDLEWLDRESAQVLAFVARRLEVESVGLVLAARSVPPSLAGLPSLPVGALAEEEARALLDEALAGPIDTRVRDEIVAEAHGNPLALLELPRGIGPTDLAGGFGLPAALTGGIESQFQRRVDQLPAPTRRLLLLMAADPSGDADLVARAARRWDVDRSSSGPAADAGLVDDGGRFRHPLARSAVYLAAPADERRSAHAALAAATDARTDPDRRAWHRAEATATEDEDVAVELERSAGRAQARGGPAAAAAFLRRAAALSPAPAKRGVRALAAARAEVRAGGFEAARDLLATAASAPLTEQQQAQADLTRAELAFVTDRGHDAAPLLLQAARRLEQVDGTLSRATYLEALSAAIFAGRFAAPSADVRSVAHAARGAPPASAPSAADLLLSGTVLAYDEGYAAGLPVLRSALAGVRSLDGDVDLLWMAITSTLRVWDDDGWDALSDRYVRLARETGALGHLPLALTARAYLHLFSGHLAAAAALTDELTAITEATGTSVAPYGALGLAAFRGDADAGPTLVEATKADVARRGEGVGLTFAEWAYALLHNSLGNYGEALAAAERATAYPQDPGSLIWAAPELVESAVRTGRPEAAGPVFALLSDMRNACGTDWALGIQSRSQALLTDGDGAEPLYRSALAHLGRTRMRVDLARAHLLYGEWLRRRRRRTDARAELRTAYDLFTGIGAAAFAARAGRELSAAGGNTHPRAPARDHNLTTQEAQIARMASEGLSNPEIATRLFISARTVQYHLRKVFTKLGITSRTQLPRVLPTR</sequence>